<reference evidence="5" key="1">
    <citation type="submission" date="2020-03" db="EMBL/GenBank/DDBJ databases">
        <title>A high-quality chromosome-level genome assembly of a woody plant with both climbing and erect habits, Rhamnella rubrinervis.</title>
        <authorList>
            <person name="Lu Z."/>
            <person name="Yang Y."/>
            <person name="Zhu X."/>
            <person name="Sun Y."/>
        </authorList>
    </citation>
    <scope>NUCLEOTIDE SEQUENCE</scope>
    <source>
        <strain evidence="5">BYM</strain>
        <tissue evidence="5">Leaf</tissue>
    </source>
</reference>
<dbReference type="PANTHER" id="PTHR11722">
    <property type="entry name" value="60S RIBOSOMAL PROTEIN L13"/>
    <property type="match status" value="1"/>
</dbReference>
<dbReference type="GO" id="GO:0022625">
    <property type="term" value="C:cytosolic large ribosomal subunit"/>
    <property type="evidence" value="ECO:0007669"/>
    <property type="project" value="TreeGrafter"/>
</dbReference>
<sequence length="196" mass="22001">MLSLTGTSKSTGRIMSRLGSTNQPGKARRRAAWQKKPVNVFPRLTAGPLRPIVHGQTFKYNMKELATAIPKKLARTIGIAVDHRRRNLSLEGLQANVQRLKTYEAKLAVFPRCASKFKAGDSAPEELANATQVQGPHMPIVREKPYKRHLKIKRRNIKGGKVERINVEGRKQIFVVLDLLVGADELEREKILLCCC</sequence>
<feature type="region of interest" description="Disordered" evidence="4">
    <location>
        <begin position="1"/>
        <end position="29"/>
    </location>
</feature>
<feature type="compositionally biased region" description="Polar residues" evidence="4">
    <location>
        <begin position="1"/>
        <end position="24"/>
    </location>
</feature>
<comment type="similarity">
    <text evidence="1">Belongs to the eukaryotic ribosomal protein eL13 family.</text>
</comment>
<evidence type="ECO:0000313" key="6">
    <source>
        <dbReference type="Proteomes" id="UP000796880"/>
    </source>
</evidence>
<evidence type="ECO:0000256" key="3">
    <source>
        <dbReference type="ARBA" id="ARBA00023274"/>
    </source>
</evidence>
<dbReference type="OrthoDB" id="10264538at2759"/>
<dbReference type="InterPro" id="IPR001380">
    <property type="entry name" value="Ribosomal_eL13"/>
</dbReference>
<keyword evidence="3" id="KW-0687">Ribonucleoprotein</keyword>
<dbReference type="PANTHER" id="PTHR11722:SF0">
    <property type="entry name" value="LARGE RIBOSOMAL SUBUNIT PROTEIN EL13"/>
    <property type="match status" value="1"/>
</dbReference>
<evidence type="ECO:0000256" key="1">
    <source>
        <dbReference type="ARBA" id="ARBA00005640"/>
    </source>
</evidence>
<keyword evidence="6" id="KW-1185">Reference proteome</keyword>
<organism evidence="5 6">
    <name type="scientific">Rhamnella rubrinervis</name>
    <dbReference type="NCBI Taxonomy" id="2594499"/>
    <lineage>
        <taxon>Eukaryota</taxon>
        <taxon>Viridiplantae</taxon>
        <taxon>Streptophyta</taxon>
        <taxon>Embryophyta</taxon>
        <taxon>Tracheophyta</taxon>
        <taxon>Spermatophyta</taxon>
        <taxon>Magnoliopsida</taxon>
        <taxon>eudicotyledons</taxon>
        <taxon>Gunneridae</taxon>
        <taxon>Pentapetalae</taxon>
        <taxon>rosids</taxon>
        <taxon>fabids</taxon>
        <taxon>Rosales</taxon>
        <taxon>Rhamnaceae</taxon>
        <taxon>rhamnoid group</taxon>
        <taxon>Rhamneae</taxon>
        <taxon>Rhamnella</taxon>
    </lineage>
</organism>
<evidence type="ECO:0000256" key="4">
    <source>
        <dbReference type="SAM" id="MobiDB-lite"/>
    </source>
</evidence>
<evidence type="ECO:0008006" key="7">
    <source>
        <dbReference type="Google" id="ProtNLM"/>
    </source>
</evidence>
<proteinExistence type="inferred from homology"/>
<dbReference type="GO" id="GO:0003735">
    <property type="term" value="F:structural constituent of ribosome"/>
    <property type="evidence" value="ECO:0007669"/>
    <property type="project" value="InterPro"/>
</dbReference>
<dbReference type="Pfam" id="PF01294">
    <property type="entry name" value="Ribosomal_L13e"/>
    <property type="match status" value="1"/>
</dbReference>
<protein>
    <recommendedName>
        <fullName evidence="7">60S ribosomal protein L13</fullName>
    </recommendedName>
</protein>
<dbReference type="GO" id="GO:0006412">
    <property type="term" value="P:translation"/>
    <property type="evidence" value="ECO:0007669"/>
    <property type="project" value="InterPro"/>
</dbReference>
<dbReference type="EMBL" id="VOIH02000011">
    <property type="protein sequence ID" value="KAF3432691.1"/>
    <property type="molecule type" value="Genomic_DNA"/>
</dbReference>
<comment type="caution">
    <text evidence="5">The sequence shown here is derived from an EMBL/GenBank/DDBJ whole genome shotgun (WGS) entry which is preliminary data.</text>
</comment>
<gene>
    <name evidence="5" type="ORF">FNV43_RR23793</name>
</gene>
<evidence type="ECO:0000313" key="5">
    <source>
        <dbReference type="EMBL" id="KAF3432691.1"/>
    </source>
</evidence>
<keyword evidence="2" id="KW-0689">Ribosomal protein</keyword>
<dbReference type="GO" id="GO:0003723">
    <property type="term" value="F:RNA binding"/>
    <property type="evidence" value="ECO:0007669"/>
    <property type="project" value="TreeGrafter"/>
</dbReference>
<dbReference type="Proteomes" id="UP000796880">
    <property type="component" value="Unassembled WGS sequence"/>
</dbReference>
<accession>A0A8K0DPY9</accession>
<evidence type="ECO:0000256" key="2">
    <source>
        <dbReference type="ARBA" id="ARBA00022980"/>
    </source>
</evidence>
<dbReference type="AlphaFoldDB" id="A0A8K0DPY9"/>
<name>A0A8K0DPY9_9ROSA</name>